<evidence type="ECO:0000313" key="4">
    <source>
        <dbReference type="EMBL" id="TPX11093.1"/>
    </source>
</evidence>
<evidence type="ECO:0000313" key="5">
    <source>
        <dbReference type="Proteomes" id="UP000319257"/>
    </source>
</evidence>
<dbReference type="EMBL" id="SKBQ01000050">
    <property type="protein sequence ID" value="TPX11093.1"/>
    <property type="molecule type" value="Genomic_DNA"/>
</dbReference>
<dbReference type="STRING" id="1093900.A0A507ATM6"/>
<feature type="domain" description="Nudix hydrolase" evidence="3">
    <location>
        <begin position="53"/>
        <end position="199"/>
    </location>
</feature>
<dbReference type="InterPro" id="IPR020084">
    <property type="entry name" value="NUDIX_hydrolase_CS"/>
</dbReference>
<dbReference type="Pfam" id="PF00293">
    <property type="entry name" value="NUDIX"/>
    <property type="match status" value="1"/>
</dbReference>
<dbReference type="PROSITE" id="PS51462">
    <property type="entry name" value="NUDIX"/>
    <property type="match status" value="1"/>
</dbReference>
<organism evidence="4 5">
    <name type="scientific">Thyridium curvatum</name>
    <dbReference type="NCBI Taxonomy" id="1093900"/>
    <lineage>
        <taxon>Eukaryota</taxon>
        <taxon>Fungi</taxon>
        <taxon>Dikarya</taxon>
        <taxon>Ascomycota</taxon>
        <taxon>Pezizomycotina</taxon>
        <taxon>Sordariomycetes</taxon>
        <taxon>Sordariomycetidae</taxon>
        <taxon>Thyridiales</taxon>
        <taxon>Thyridiaceae</taxon>
        <taxon>Thyridium</taxon>
    </lineage>
</organism>
<dbReference type="AlphaFoldDB" id="A0A507ATM6"/>
<dbReference type="GO" id="GO:0047631">
    <property type="term" value="F:ADP-ribose diphosphatase activity"/>
    <property type="evidence" value="ECO:0007669"/>
    <property type="project" value="TreeGrafter"/>
</dbReference>
<keyword evidence="1 2" id="KW-0378">Hydrolase</keyword>
<dbReference type="GO" id="GO:0019693">
    <property type="term" value="P:ribose phosphate metabolic process"/>
    <property type="evidence" value="ECO:0007669"/>
    <property type="project" value="TreeGrafter"/>
</dbReference>
<dbReference type="InParanoid" id="A0A507ATM6"/>
<keyword evidence="5" id="KW-1185">Reference proteome</keyword>
<dbReference type="PANTHER" id="PTHR11839:SF1">
    <property type="entry name" value="ADP-SUGAR PYROPHOSPHATASE"/>
    <property type="match status" value="1"/>
</dbReference>
<comment type="caution">
    <text evidence="4">The sequence shown here is derived from an EMBL/GenBank/DDBJ whole genome shotgun (WGS) entry which is preliminary data.</text>
</comment>
<dbReference type="OrthoDB" id="10249920at2759"/>
<dbReference type="GO" id="GO:0005634">
    <property type="term" value="C:nucleus"/>
    <property type="evidence" value="ECO:0007669"/>
    <property type="project" value="TreeGrafter"/>
</dbReference>
<comment type="similarity">
    <text evidence="2">Belongs to the Nudix hydrolase family.</text>
</comment>
<dbReference type="SUPFAM" id="SSF55811">
    <property type="entry name" value="Nudix"/>
    <property type="match status" value="1"/>
</dbReference>
<proteinExistence type="inferred from homology"/>
<evidence type="ECO:0000256" key="1">
    <source>
        <dbReference type="ARBA" id="ARBA00022801"/>
    </source>
</evidence>
<dbReference type="Gene3D" id="3.90.79.10">
    <property type="entry name" value="Nucleoside Triphosphate Pyrophosphohydrolase"/>
    <property type="match status" value="1"/>
</dbReference>
<evidence type="ECO:0000256" key="2">
    <source>
        <dbReference type="RuleBase" id="RU003476"/>
    </source>
</evidence>
<dbReference type="FunFam" id="3.90.79.10:FF:000016">
    <property type="entry name" value="ADP-sugar pyrophosphatase isoform X1"/>
    <property type="match status" value="1"/>
</dbReference>
<dbReference type="PANTHER" id="PTHR11839">
    <property type="entry name" value="UDP/ADP-SUGAR PYROPHOSPHATASE"/>
    <property type="match status" value="1"/>
</dbReference>
<dbReference type="InterPro" id="IPR000086">
    <property type="entry name" value="NUDIX_hydrolase_dom"/>
</dbReference>
<evidence type="ECO:0000259" key="3">
    <source>
        <dbReference type="PROSITE" id="PS51462"/>
    </source>
</evidence>
<sequence length="216" mass="24042">MSSSSSTSRIISAEPLPENEARWTKLMKITYKDPDGQTRTWESAERRTRPKGSDIDGVGIIAILEKSTGPEIILQKQYRPPTDKVSIEVPAGLVDAGETAEEAAVRELREETGYVGNVTESSPIMFNGQHSHSLFLHPGFCNTNTRMVHVTIDMSLPENQDPEPQLEDNEFIEVFHVPLATMWDECKKLEAEGYAIDARVGTLAEGLEIAKRFKVV</sequence>
<dbReference type="Proteomes" id="UP000319257">
    <property type="component" value="Unassembled WGS sequence"/>
</dbReference>
<dbReference type="InterPro" id="IPR020476">
    <property type="entry name" value="Nudix_hydrolase"/>
</dbReference>
<name>A0A507ATM6_9PEZI</name>
<protein>
    <recommendedName>
        <fullName evidence="3">Nudix hydrolase domain-containing protein</fullName>
    </recommendedName>
</protein>
<gene>
    <name evidence="4" type="ORF">E0L32_007954</name>
</gene>
<dbReference type="RefSeq" id="XP_030992804.1">
    <property type="nucleotide sequence ID" value="XM_031142755.1"/>
</dbReference>
<reference evidence="4 5" key="1">
    <citation type="submission" date="2019-06" db="EMBL/GenBank/DDBJ databases">
        <title>Draft genome sequence of the filamentous fungus Phialemoniopsis curvata isolated from diesel fuel.</title>
        <authorList>
            <person name="Varaljay V.A."/>
            <person name="Lyon W.J."/>
            <person name="Crouch A.L."/>
            <person name="Drake C.E."/>
            <person name="Hollomon J.M."/>
            <person name="Nadeau L.J."/>
            <person name="Nunn H.S."/>
            <person name="Stevenson B.S."/>
            <person name="Bojanowski C.L."/>
            <person name="Crookes-Goodson W.J."/>
        </authorList>
    </citation>
    <scope>NUCLEOTIDE SEQUENCE [LARGE SCALE GENOMIC DNA]</scope>
    <source>
        <strain evidence="4 5">D216</strain>
    </source>
</reference>
<dbReference type="GO" id="GO:0006753">
    <property type="term" value="P:nucleoside phosphate metabolic process"/>
    <property type="evidence" value="ECO:0007669"/>
    <property type="project" value="TreeGrafter"/>
</dbReference>
<accession>A0A507ATM6</accession>
<dbReference type="GO" id="GO:0005829">
    <property type="term" value="C:cytosol"/>
    <property type="evidence" value="ECO:0007669"/>
    <property type="project" value="TreeGrafter"/>
</dbReference>
<dbReference type="FunCoup" id="A0A507ATM6">
    <property type="interactions" value="646"/>
</dbReference>
<dbReference type="CDD" id="cd18888">
    <property type="entry name" value="NUDIX_ADPRase_Nudt5"/>
    <property type="match status" value="1"/>
</dbReference>
<dbReference type="PRINTS" id="PR00502">
    <property type="entry name" value="NUDIXFAMILY"/>
</dbReference>
<dbReference type="PROSITE" id="PS00893">
    <property type="entry name" value="NUDIX_BOX"/>
    <property type="match status" value="1"/>
</dbReference>
<dbReference type="GeneID" id="41975401"/>
<dbReference type="InterPro" id="IPR015797">
    <property type="entry name" value="NUDIX_hydrolase-like_dom_sf"/>
</dbReference>